<reference evidence="1" key="1">
    <citation type="submission" date="2014-11" db="EMBL/GenBank/DDBJ databases">
        <authorList>
            <person name="Amaro Gonzalez C."/>
        </authorList>
    </citation>
    <scope>NUCLEOTIDE SEQUENCE</scope>
</reference>
<dbReference type="AlphaFoldDB" id="A0A0E9X6P0"/>
<reference evidence="1" key="2">
    <citation type="journal article" date="2015" name="Fish Shellfish Immunol.">
        <title>Early steps in the European eel (Anguilla anguilla)-Vibrio vulnificus interaction in the gills: Role of the RtxA13 toxin.</title>
        <authorList>
            <person name="Callol A."/>
            <person name="Pajuelo D."/>
            <person name="Ebbesson L."/>
            <person name="Teles M."/>
            <person name="MacKenzie S."/>
            <person name="Amaro C."/>
        </authorList>
    </citation>
    <scope>NUCLEOTIDE SEQUENCE</scope>
</reference>
<accession>A0A0E9X6P0</accession>
<proteinExistence type="predicted"/>
<evidence type="ECO:0000313" key="1">
    <source>
        <dbReference type="EMBL" id="JAH98136.1"/>
    </source>
</evidence>
<protein>
    <submittedName>
        <fullName evidence="1">Uncharacterized protein</fullName>
    </submittedName>
</protein>
<dbReference type="EMBL" id="GBXM01010441">
    <property type="protein sequence ID" value="JAH98136.1"/>
    <property type="molecule type" value="Transcribed_RNA"/>
</dbReference>
<name>A0A0E9X6P0_ANGAN</name>
<sequence>MCVTGLRQIKLNNNNSCNNDMVIRDVHIGNSSYNSLHLAVAKIYQCKLTIWMEFNVKVIAILCLFSRKKSMVNKKS</sequence>
<organism evidence="1">
    <name type="scientific">Anguilla anguilla</name>
    <name type="common">European freshwater eel</name>
    <name type="synonym">Muraena anguilla</name>
    <dbReference type="NCBI Taxonomy" id="7936"/>
    <lineage>
        <taxon>Eukaryota</taxon>
        <taxon>Metazoa</taxon>
        <taxon>Chordata</taxon>
        <taxon>Craniata</taxon>
        <taxon>Vertebrata</taxon>
        <taxon>Euteleostomi</taxon>
        <taxon>Actinopterygii</taxon>
        <taxon>Neopterygii</taxon>
        <taxon>Teleostei</taxon>
        <taxon>Anguilliformes</taxon>
        <taxon>Anguillidae</taxon>
        <taxon>Anguilla</taxon>
    </lineage>
</organism>